<dbReference type="Proteomes" id="UP001162131">
    <property type="component" value="Unassembled WGS sequence"/>
</dbReference>
<evidence type="ECO:0008006" key="5">
    <source>
        <dbReference type="Google" id="ProtNLM"/>
    </source>
</evidence>
<gene>
    <name evidence="3" type="ORF">BSTOLATCC_MIC38750</name>
</gene>
<evidence type="ECO:0000313" key="4">
    <source>
        <dbReference type="Proteomes" id="UP001162131"/>
    </source>
</evidence>
<dbReference type="EMBL" id="CAJZBQ010000038">
    <property type="protein sequence ID" value="CAG9325497.1"/>
    <property type="molecule type" value="Genomic_DNA"/>
</dbReference>
<feature type="coiled-coil region" evidence="1">
    <location>
        <begin position="1060"/>
        <end position="1176"/>
    </location>
</feature>
<evidence type="ECO:0000256" key="2">
    <source>
        <dbReference type="SAM" id="MobiDB-lite"/>
    </source>
</evidence>
<protein>
    <recommendedName>
        <fullName evidence="5">GRIP domain-containing protein</fullName>
    </recommendedName>
</protein>
<feature type="region of interest" description="Disordered" evidence="2">
    <location>
        <begin position="1"/>
        <end position="22"/>
    </location>
</feature>
<keyword evidence="4" id="KW-1185">Reference proteome</keyword>
<feature type="compositionally biased region" description="Basic and acidic residues" evidence="2">
    <location>
        <begin position="1"/>
        <end position="14"/>
    </location>
</feature>
<keyword evidence="1" id="KW-0175">Coiled coil</keyword>
<feature type="region of interest" description="Disordered" evidence="2">
    <location>
        <begin position="1204"/>
        <end position="1228"/>
    </location>
</feature>
<reference evidence="3" key="1">
    <citation type="submission" date="2021-09" db="EMBL/GenBank/DDBJ databases">
        <authorList>
            <consortium name="AG Swart"/>
            <person name="Singh M."/>
            <person name="Singh A."/>
            <person name="Seah K."/>
            <person name="Emmerich C."/>
        </authorList>
    </citation>
    <scope>NUCLEOTIDE SEQUENCE</scope>
    <source>
        <strain evidence="3">ATCC30299</strain>
    </source>
</reference>
<evidence type="ECO:0000313" key="3">
    <source>
        <dbReference type="EMBL" id="CAG9325497.1"/>
    </source>
</evidence>
<evidence type="ECO:0000256" key="1">
    <source>
        <dbReference type="SAM" id="Coils"/>
    </source>
</evidence>
<comment type="caution">
    <text evidence="3">The sequence shown here is derived from an EMBL/GenBank/DDBJ whole genome shotgun (WGS) entry which is preliminary data.</text>
</comment>
<proteinExistence type="predicted"/>
<feature type="coiled-coil region" evidence="1">
    <location>
        <begin position="985"/>
        <end position="1036"/>
    </location>
</feature>
<organism evidence="3 4">
    <name type="scientific">Blepharisma stoltei</name>
    <dbReference type="NCBI Taxonomy" id="1481888"/>
    <lineage>
        <taxon>Eukaryota</taxon>
        <taxon>Sar</taxon>
        <taxon>Alveolata</taxon>
        <taxon>Ciliophora</taxon>
        <taxon>Postciliodesmatophora</taxon>
        <taxon>Heterotrichea</taxon>
        <taxon>Heterotrichida</taxon>
        <taxon>Blepharismidae</taxon>
        <taxon>Blepharisma</taxon>
    </lineage>
</organism>
<sequence length="1371" mass="161547">MSSRSSTRERERPRNSPYQHYKQDIYKPPSMESILASLSTKVKSLEDKYMDFVNYCARLLMENKAIIEKRLENDITTNSTNYYSEHSTDKEKIDKDLEFVMSVKNSYSSPRNFDTFDRFSHYIKEAEEEILNLCVNDIFDMDSNEIKRNVLQIFNILSRQISEIVTISGSSQELNEKILVLTTEKNKLEEILEEKRSSDLQIMREKMSKLEELEKELAKKELDLNNEIGENRKKYENERQEIINSYCKKIKQLEQDIQNFKEERQSLTLALNEAEERQKMIEPMLKKYEELKISSKKLAAAAENYEKLYESVKGWAENEFSNANMGFDEKFREYNKRIDEFASKFEKLKQQCKQYLEKHLEKVLIMNKQIKAKNDENTKKEIKDCKDKFDSILQKNKAENEMKFKKLTEIIGDLEEDRAQMTKKYKEIEAENIILKEKCSKISEYEKEAREIEEIYSQFKKLKESYSTSLKHIKAKENEIGQLKMVNKENEEKIIQLSKANSNQEISIQKLQTELEEKIHNYEEEIGKLNKTILQNESKEDQLIREIEELNIIKEKIINEIKEKEEEIIQLSRLLDEKSESLKDTLEKLEDLQESYEIKIKESNGENNLLRSENEEIIIENNAVRSENEEIAIENNKLKEEMKNFDLREINHKKQYDQVKKKIDELEDCITILQEENIEMSNRLKSQDILVDDLNKKYADSEKSCAELNAENIRTINIIKSMSNDIRNLENDRNIKDEEIIKSEKLCSELNAENIRMANNIQSMNNDIQNMKNEIKVKNEEIIKSDQELMIIKDENRILSKKLYESTKECQDSQNKTVYYLSNYSSVLNSMIESLSIRYESAIKITKEKLCKAEKSIYKLQNILPSLIDAKIIKLSKLNTQITDLTEAKIMNMINEKQHGLEYLINESEGFLLSRIETVNENIEAKLQSDEILSKKLENLVKEYNLIKEEVSSTPDVEWIYKDMENLKKSLFDIESKWKQATSEIELKEIELNSYKERIFSMENEISMLKQYKERSFLMENEIEILKNNLAEKESNNNSEMLLLELNSLQVKYDHAYKDLVDARSDLDKAKRDIEKLSIENSNQNRISVSEHQEQIENLQMQLNESLNNENVLKTQIEELRNDITGLTVLNNEIQKQRYSLESNSKDSEQKLEHEIKQLEDRIQLREEKIAELECYISSAEEALGGFFDENLEKSIKNLVSQRTQAIKKPPRPLPASSKFRSRSREHTTNIEHNEPIVICNTEDSKNSDRSWSSLPPPESELQEELKEQLNIGETQTKQIKLLKENIRDLENQLKRAERFKETEGNFNIEMLKDLMMKLIKIMPPLTNEAEGMITVILTMMSVPKNEMNQLQDERRNLKSSGGLFKFFNKK</sequence>
<feature type="coiled-coil region" evidence="1">
    <location>
        <begin position="404"/>
        <end position="788"/>
    </location>
</feature>
<feature type="coiled-coil region" evidence="1">
    <location>
        <begin position="171"/>
        <end position="358"/>
    </location>
</feature>
<name>A0AAU9JHQ4_9CILI</name>
<accession>A0AAU9JHQ4</accession>
<feature type="coiled-coil region" evidence="1">
    <location>
        <begin position="1273"/>
        <end position="1300"/>
    </location>
</feature>